<dbReference type="GO" id="GO:0006303">
    <property type="term" value="P:double-strand break repair via nonhomologous end joining"/>
    <property type="evidence" value="ECO:0007669"/>
    <property type="project" value="TreeGrafter"/>
</dbReference>
<evidence type="ECO:0000256" key="2">
    <source>
        <dbReference type="ARBA" id="ARBA00022801"/>
    </source>
</evidence>
<dbReference type="PANTHER" id="PTHR23240:SF8">
    <property type="entry name" value="PROTEIN ARTEMIS"/>
    <property type="match status" value="1"/>
</dbReference>
<organism evidence="4 5">
    <name type="scientific">Wickerhamomyces pijperi</name>
    <name type="common">Yeast</name>
    <name type="synonym">Pichia pijperi</name>
    <dbReference type="NCBI Taxonomy" id="599730"/>
    <lineage>
        <taxon>Eukaryota</taxon>
        <taxon>Fungi</taxon>
        <taxon>Dikarya</taxon>
        <taxon>Ascomycota</taxon>
        <taxon>Saccharomycotina</taxon>
        <taxon>Saccharomycetes</taxon>
        <taxon>Phaffomycetales</taxon>
        <taxon>Wickerhamomycetaceae</taxon>
        <taxon>Wickerhamomyces</taxon>
    </lineage>
</organism>
<dbReference type="Gene3D" id="3.40.50.12650">
    <property type="match status" value="1"/>
</dbReference>
<gene>
    <name evidence="4" type="ORF">WICPIJ_008650</name>
</gene>
<evidence type="ECO:0000313" key="4">
    <source>
        <dbReference type="EMBL" id="KAH3679250.1"/>
    </source>
</evidence>
<dbReference type="GO" id="GO:0036297">
    <property type="term" value="P:interstrand cross-link repair"/>
    <property type="evidence" value="ECO:0007669"/>
    <property type="project" value="TreeGrafter"/>
</dbReference>
<evidence type="ECO:0000256" key="3">
    <source>
        <dbReference type="ARBA" id="ARBA00022839"/>
    </source>
</evidence>
<comment type="caution">
    <text evidence="4">The sequence shown here is derived from an EMBL/GenBank/DDBJ whole genome shotgun (WGS) entry which is preliminary data.</text>
</comment>
<dbReference type="InterPro" id="IPR036866">
    <property type="entry name" value="RibonucZ/Hydroxyglut_hydro"/>
</dbReference>
<dbReference type="GO" id="GO:0000723">
    <property type="term" value="P:telomere maintenance"/>
    <property type="evidence" value="ECO:0007669"/>
    <property type="project" value="TreeGrafter"/>
</dbReference>
<keyword evidence="3" id="KW-0269">Exonuclease</keyword>
<keyword evidence="2" id="KW-0378">Hydrolase</keyword>
<dbReference type="OrthoDB" id="5561659at2759"/>
<accession>A0A9P8THW9</accession>
<reference evidence="4" key="1">
    <citation type="journal article" date="2021" name="Open Biol.">
        <title>Shared evolutionary footprints suggest mitochondrial oxidative damage underlies multiple complex I losses in fungi.</title>
        <authorList>
            <person name="Schikora-Tamarit M.A."/>
            <person name="Marcet-Houben M."/>
            <person name="Nosek J."/>
            <person name="Gabaldon T."/>
        </authorList>
    </citation>
    <scope>NUCLEOTIDE SEQUENCE</scope>
    <source>
        <strain evidence="4">CBS2887</strain>
    </source>
</reference>
<dbReference type="PANTHER" id="PTHR23240">
    <property type="entry name" value="DNA CROSS-LINK REPAIR PROTEIN PSO2/SNM1-RELATED"/>
    <property type="match status" value="1"/>
</dbReference>
<dbReference type="EMBL" id="JAEUBG010004986">
    <property type="protein sequence ID" value="KAH3679250.1"/>
    <property type="molecule type" value="Genomic_DNA"/>
</dbReference>
<dbReference type="Proteomes" id="UP000774326">
    <property type="component" value="Unassembled WGS sequence"/>
</dbReference>
<keyword evidence="5" id="KW-1185">Reference proteome</keyword>
<keyword evidence="1" id="KW-0540">Nuclease</keyword>
<evidence type="ECO:0000256" key="1">
    <source>
        <dbReference type="ARBA" id="ARBA00022722"/>
    </source>
</evidence>
<dbReference type="GO" id="GO:0035312">
    <property type="term" value="F:5'-3' DNA exonuclease activity"/>
    <property type="evidence" value="ECO:0007669"/>
    <property type="project" value="TreeGrafter"/>
</dbReference>
<protein>
    <recommendedName>
        <fullName evidence="6">Metallo-beta-lactamase domain-containing protein</fullName>
    </recommendedName>
</protein>
<dbReference type="Gene3D" id="3.60.15.10">
    <property type="entry name" value="Ribonuclease Z/Hydroxyacylglutathione hydrolase-like"/>
    <property type="match status" value="1"/>
</dbReference>
<evidence type="ECO:0008006" key="6">
    <source>
        <dbReference type="Google" id="ProtNLM"/>
    </source>
</evidence>
<sequence length="648" mass="75262">MAPPRVETGNTFSGFIHEFSGVRVDNFDNEINPIKPRQPVEFYLLTHAHADHLKGLESKSFSGKRIYCSTLTKELLLADPKYKHKKPYLEALDCNVDLEIPYKDTHLTLVLIPSNHCPGSVMFLLSDKTSEKNVLLTGDIRAEQRWIETIIKNPYLYPFTTKLKHLDNIYLDTTYGYRQEPFIIMPKNSEGLNKLTNILADYPTEDEDIHFYFPDSNLGFEEVWSLVLPMFTDSAHITKPVLDKLEKIFEYDQECCYSTKFQNMFNLNDSGSNFHVCNRPVRTEHNIFNVIVKPVINVDKETYAKMNAIPQESELQFAYETERGHKVYKRNYINAYGNNMDSYHLKHKDTGIILNDTIAYFFSRHSSYDECLNFVSQFNVRQIYPTTESKISWSSGFQVSRHFGKLLTGTEFLYDQNATKTYGPRPLLSQDPTIVDMLTNNEFNGVELLTAYKQKSFGLDFKGQQPLKSAFGEDNLSDEVQQANYAYKQSKQYNHIIAGANQYRYQKLHDSDPEKFRQKLLEKGQRYNAGDREGSYNDQETDVEDSSLDEKQFEFVLSPIKKKKRSLDEDNLQESLPVLKPRRDTKKRKMENMMKLFYNAKLTDLDKVTSPRISKERIKEIELGITEKNGFSITLTSLVEYPTQNHSH</sequence>
<evidence type="ECO:0000313" key="5">
    <source>
        <dbReference type="Proteomes" id="UP000774326"/>
    </source>
</evidence>
<name>A0A9P8THW9_WICPI</name>
<reference evidence="4" key="2">
    <citation type="submission" date="2021-01" db="EMBL/GenBank/DDBJ databases">
        <authorList>
            <person name="Schikora-Tamarit M.A."/>
        </authorList>
    </citation>
    <scope>NUCLEOTIDE SEQUENCE</scope>
    <source>
        <strain evidence="4">CBS2887</strain>
    </source>
</reference>
<dbReference type="SUPFAM" id="SSF56281">
    <property type="entry name" value="Metallo-hydrolase/oxidoreductase"/>
    <property type="match status" value="1"/>
</dbReference>
<dbReference type="GO" id="GO:0003684">
    <property type="term" value="F:damaged DNA binding"/>
    <property type="evidence" value="ECO:0007669"/>
    <property type="project" value="TreeGrafter"/>
</dbReference>
<dbReference type="AlphaFoldDB" id="A0A9P8THW9"/>
<proteinExistence type="predicted"/>